<dbReference type="SUPFAM" id="SSF82771">
    <property type="entry name" value="GIY-YIG endonuclease"/>
    <property type="match status" value="1"/>
</dbReference>
<evidence type="ECO:0000256" key="6">
    <source>
        <dbReference type="ARBA" id="ARBA00023236"/>
    </source>
</evidence>
<dbReference type="CDD" id="cd10434">
    <property type="entry name" value="GIY-YIG_UvrC_Cho"/>
    <property type="match status" value="1"/>
</dbReference>
<dbReference type="InterPro" id="IPR050066">
    <property type="entry name" value="UvrABC_protein_C"/>
</dbReference>
<keyword evidence="4 7" id="KW-0267">Excision nuclease</keyword>
<comment type="subcellular location">
    <subcellularLocation>
        <location evidence="7">Cytoplasm</location>
    </subcellularLocation>
</comment>
<keyword evidence="1 7" id="KW-0963">Cytoplasm</keyword>
<dbReference type="PANTHER" id="PTHR30562:SF1">
    <property type="entry name" value="UVRABC SYSTEM PROTEIN C"/>
    <property type="match status" value="1"/>
</dbReference>
<dbReference type="InterPro" id="IPR035901">
    <property type="entry name" value="GIY-YIG_endonuc_sf"/>
</dbReference>
<accession>A0ABR4XJC3</accession>
<evidence type="ECO:0000313" key="10">
    <source>
        <dbReference type="EMBL" id="KGN91607.1"/>
    </source>
</evidence>
<feature type="domain" description="GIY-YIG" evidence="8">
    <location>
        <begin position="17"/>
        <end position="95"/>
    </location>
</feature>
<reference evidence="10 11" key="1">
    <citation type="submission" date="2014-08" db="EMBL/GenBank/DDBJ databases">
        <title>Porphyromonas canoris strain:OH2762 Genome sequencing.</title>
        <authorList>
            <person name="Wallis C."/>
            <person name="Deusch O."/>
            <person name="O'Flynn C."/>
            <person name="Davis I."/>
            <person name="Jospin G."/>
            <person name="Darling A.E."/>
            <person name="Coil D.A."/>
            <person name="Alexiev A."/>
            <person name="Horsfall A."/>
            <person name="Kirkwood N."/>
            <person name="Harris S."/>
            <person name="Eisen J.A."/>
        </authorList>
    </citation>
    <scope>NUCLEOTIDE SEQUENCE [LARGE SCALE GENOMIC DNA]</scope>
    <source>
        <strain evidence="11">COT-108 OH2762</strain>
    </source>
</reference>
<dbReference type="Gene3D" id="3.30.420.340">
    <property type="entry name" value="UvrC, RNAse H endonuclease domain"/>
    <property type="match status" value="1"/>
</dbReference>
<keyword evidence="6 7" id="KW-0742">SOS response</keyword>
<evidence type="ECO:0000259" key="9">
    <source>
        <dbReference type="PROSITE" id="PS50165"/>
    </source>
</evidence>
<comment type="subunit">
    <text evidence="7">Interacts with UvrB in an incision complex.</text>
</comment>
<dbReference type="PROSITE" id="PS50165">
    <property type="entry name" value="UVRC"/>
    <property type="match status" value="1"/>
</dbReference>
<dbReference type="InterPro" id="IPR001162">
    <property type="entry name" value="UvrC_RNase_H_dom"/>
</dbReference>
<dbReference type="InterPro" id="IPR036876">
    <property type="entry name" value="UVR_dom_sf"/>
</dbReference>
<comment type="similarity">
    <text evidence="7">Belongs to the UvrC family.</text>
</comment>
<dbReference type="NCBIfam" id="TIGR00194">
    <property type="entry name" value="uvrC"/>
    <property type="match status" value="1"/>
</dbReference>
<dbReference type="InterPro" id="IPR038476">
    <property type="entry name" value="UvrC_RNase_H_dom_sf"/>
</dbReference>
<dbReference type="HAMAP" id="MF_00203">
    <property type="entry name" value="UvrC"/>
    <property type="match status" value="1"/>
</dbReference>
<dbReference type="EMBL" id="JQZV01000013">
    <property type="protein sequence ID" value="KGN91607.1"/>
    <property type="molecule type" value="Genomic_DNA"/>
</dbReference>
<dbReference type="Pfam" id="PF08459">
    <property type="entry name" value="UvrC_RNaseH_dom"/>
    <property type="match status" value="1"/>
</dbReference>
<gene>
    <name evidence="7" type="primary">uvrC</name>
    <name evidence="10" type="ORF">HQ43_05705</name>
</gene>
<organism evidence="10 11">
    <name type="scientific">Porphyromonas canoris</name>
    <dbReference type="NCBI Taxonomy" id="36875"/>
    <lineage>
        <taxon>Bacteria</taxon>
        <taxon>Pseudomonadati</taxon>
        <taxon>Bacteroidota</taxon>
        <taxon>Bacteroidia</taxon>
        <taxon>Bacteroidales</taxon>
        <taxon>Porphyromonadaceae</taxon>
        <taxon>Porphyromonas</taxon>
    </lineage>
</organism>
<dbReference type="InterPro" id="IPR004791">
    <property type="entry name" value="UvrC"/>
</dbReference>
<dbReference type="SMART" id="SM00465">
    <property type="entry name" value="GIYc"/>
    <property type="match status" value="1"/>
</dbReference>
<evidence type="ECO:0000256" key="7">
    <source>
        <dbReference type="HAMAP-Rule" id="MF_00203"/>
    </source>
</evidence>
<evidence type="ECO:0000259" key="8">
    <source>
        <dbReference type="PROSITE" id="PS50164"/>
    </source>
</evidence>
<evidence type="ECO:0000256" key="4">
    <source>
        <dbReference type="ARBA" id="ARBA00022881"/>
    </source>
</evidence>
<evidence type="ECO:0000256" key="3">
    <source>
        <dbReference type="ARBA" id="ARBA00022769"/>
    </source>
</evidence>
<dbReference type="PROSITE" id="PS50164">
    <property type="entry name" value="GIY_YIG"/>
    <property type="match status" value="1"/>
</dbReference>
<comment type="function">
    <text evidence="7">The UvrABC repair system catalyzes the recognition and processing of DNA lesions. UvrC both incises the 5' and 3' sides of the lesion. The N-terminal half is responsible for the 3' incision and the C-terminal half is responsible for the 5' incision.</text>
</comment>
<evidence type="ECO:0000313" key="11">
    <source>
        <dbReference type="Proteomes" id="UP000030101"/>
    </source>
</evidence>
<sequence>MLIPKKDILETLSSIPELPGCYRYLDKNEDVIYIGKAKSLRRRIASYFQKEHSDAKTRALVNTLQWLEYFVVDTEHDALLLEYNLIKEYRPRYNIMLKNGNFYPYICVKREPFPRVFITHKPVRDGSEYFGPYPAGKMAHTLVGVIKKVFLPRTCSLNLTQENIALGRFRVCLNYHIHRCLAPCVGKQSEADYDENIRQIREVLKGNISSVKQELSDRMMLYASELKFEEAQAIKHSISILESYQAASAVISHSVGDALVCSFSEDLGSIYLNYLEVRSGNIVSGETLEYKKSLSEEPEEWLSTLVQESLNALRPGIKELILPLPIAYVPEGITVTIPQRGDKKRLLELSQKNVEQYKTDRDRQAEKLNPEQRNMQLLQELQNTLGLPGLPYHMECFDNSNIQGYSPVAACVAFIGGRPAKELYRHYHIRSVQGQDDYASMAEAVQRRYTAFIEEDRELPDLIIADGGKGHMETIRKTLEDMGLAIPILGLAKDRKHKTANILYGNPPEVVGIMQRSPVFLLLERVQNEVHRFAIKFHREVRSKSQTHSELDTIHGIGSASKAKLLKHFKSVKKIRGASLEDIEIILGRAKARLVHEYFHTKSNE</sequence>
<dbReference type="InterPro" id="IPR010994">
    <property type="entry name" value="RuvA_2-like"/>
</dbReference>
<evidence type="ECO:0000256" key="5">
    <source>
        <dbReference type="ARBA" id="ARBA00023204"/>
    </source>
</evidence>
<keyword evidence="2 7" id="KW-0227">DNA damage</keyword>
<dbReference type="Gene3D" id="1.10.150.20">
    <property type="entry name" value="5' to 3' exonuclease, C-terminal subdomain"/>
    <property type="match status" value="1"/>
</dbReference>
<name>A0ABR4XJC3_9PORP</name>
<dbReference type="SUPFAM" id="SSF46600">
    <property type="entry name" value="C-terminal UvrC-binding domain of UvrB"/>
    <property type="match status" value="1"/>
</dbReference>
<dbReference type="Pfam" id="PF22920">
    <property type="entry name" value="UvrC_RNaseH"/>
    <property type="match status" value="1"/>
</dbReference>
<dbReference type="Gene3D" id="3.40.1440.10">
    <property type="entry name" value="GIY-YIG endonuclease"/>
    <property type="match status" value="1"/>
</dbReference>
<dbReference type="Proteomes" id="UP000030101">
    <property type="component" value="Unassembled WGS sequence"/>
</dbReference>
<keyword evidence="11" id="KW-1185">Reference proteome</keyword>
<keyword evidence="5 7" id="KW-0234">DNA repair</keyword>
<dbReference type="PANTHER" id="PTHR30562">
    <property type="entry name" value="UVRC/OXIDOREDUCTASE"/>
    <property type="match status" value="1"/>
</dbReference>
<dbReference type="InterPro" id="IPR047296">
    <property type="entry name" value="GIY-YIG_UvrC_Cho"/>
</dbReference>
<dbReference type="Pfam" id="PF01541">
    <property type="entry name" value="GIY-YIG"/>
    <property type="match status" value="1"/>
</dbReference>
<dbReference type="RefSeq" id="WP_036790831.1">
    <property type="nucleotide sequence ID" value="NZ_JQZV01000013.1"/>
</dbReference>
<protein>
    <recommendedName>
        <fullName evidence="7">UvrABC system protein C</fullName>
        <shortName evidence="7">Protein UvrC</shortName>
    </recommendedName>
    <alternativeName>
        <fullName evidence="7">Excinuclease ABC subunit C</fullName>
    </alternativeName>
</protein>
<comment type="caution">
    <text evidence="10">The sequence shown here is derived from an EMBL/GenBank/DDBJ whole genome shotgun (WGS) entry which is preliminary data.</text>
</comment>
<feature type="domain" description="UvrC family homology region profile" evidence="9">
    <location>
        <begin position="267"/>
        <end position="479"/>
    </location>
</feature>
<dbReference type="InterPro" id="IPR000305">
    <property type="entry name" value="GIY-YIG_endonuc"/>
</dbReference>
<dbReference type="SUPFAM" id="SSF47781">
    <property type="entry name" value="RuvA domain 2-like"/>
    <property type="match status" value="1"/>
</dbReference>
<evidence type="ECO:0000256" key="1">
    <source>
        <dbReference type="ARBA" id="ARBA00022490"/>
    </source>
</evidence>
<evidence type="ECO:0000256" key="2">
    <source>
        <dbReference type="ARBA" id="ARBA00022763"/>
    </source>
</evidence>
<keyword evidence="3 7" id="KW-0228">DNA excision</keyword>
<proteinExistence type="inferred from homology"/>